<dbReference type="OrthoDB" id="307899at2759"/>
<evidence type="ECO:0000313" key="3">
    <source>
        <dbReference type="EMBL" id="KAF6766041.1"/>
    </source>
</evidence>
<keyword evidence="4" id="KW-1185">Reference proteome</keyword>
<name>A0A8H6MH98_9AGAR</name>
<dbReference type="PANTHER" id="PTHR13156:SF0">
    <property type="entry name" value="NADH DEHYDROGENASE [UBIQUINONE] IRON-SULFUR PROTEIN 6, MITOCHONDRIAL"/>
    <property type="match status" value="1"/>
</dbReference>
<dbReference type="GO" id="GO:0005739">
    <property type="term" value="C:mitochondrion"/>
    <property type="evidence" value="ECO:0007669"/>
    <property type="project" value="GOC"/>
</dbReference>
<dbReference type="AlphaFoldDB" id="A0A8H6MH98"/>
<dbReference type="Pfam" id="PF10276">
    <property type="entry name" value="zf-CHCC"/>
    <property type="match status" value="1"/>
</dbReference>
<dbReference type="GO" id="GO:0006120">
    <property type="term" value="P:mitochondrial electron transport, NADH to ubiquinone"/>
    <property type="evidence" value="ECO:0007669"/>
    <property type="project" value="TreeGrafter"/>
</dbReference>
<protein>
    <recommendedName>
        <fullName evidence="2">Zinc finger CHCC-type domain-containing protein</fullName>
    </recommendedName>
</protein>
<gene>
    <name evidence="3" type="ORF">DFP72DRAFT_865380</name>
</gene>
<dbReference type="PANTHER" id="PTHR13156">
    <property type="entry name" value="NADH-UBIQUINONE OXIDOREDUCTASE 13 KD-A SUBUNIT"/>
    <property type="match status" value="1"/>
</dbReference>
<reference evidence="3 4" key="1">
    <citation type="submission" date="2020-07" db="EMBL/GenBank/DDBJ databases">
        <title>Comparative genomics of pyrophilous fungi reveals a link between fire events and developmental genes.</title>
        <authorList>
            <consortium name="DOE Joint Genome Institute"/>
            <person name="Steindorff A.S."/>
            <person name="Carver A."/>
            <person name="Calhoun S."/>
            <person name="Stillman K."/>
            <person name="Liu H."/>
            <person name="Lipzen A."/>
            <person name="Pangilinan J."/>
            <person name="Labutti K."/>
            <person name="Bruns T.D."/>
            <person name="Grigoriev I.V."/>
        </authorList>
    </citation>
    <scope>NUCLEOTIDE SEQUENCE [LARGE SCALE GENOMIC DNA]</scope>
    <source>
        <strain evidence="3 4">CBS 144469</strain>
    </source>
</reference>
<accession>A0A8H6MH98</accession>
<feature type="compositionally biased region" description="Low complexity" evidence="1">
    <location>
        <begin position="15"/>
        <end position="33"/>
    </location>
</feature>
<dbReference type="Gene3D" id="2.60.260.40">
    <property type="entry name" value="q5lls5 like domains"/>
    <property type="match status" value="1"/>
</dbReference>
<evidence type="ECO:0000256" key="1">
    <source>
        <dbReference type="SAM" id="MobiDB-lite"/>
    </source>
</evidence>
<feature type="domain" description="Zinc finger CHCC-type" evidence="2">
    <location>
        <begin position="99"/>
        <end position="129"/>
    </location>
</feature>
<feature type="region of interest" description="Disordered" evidence="1">
    <location>
        <begin position="15"/>
        <end position="68"/>
    </location>
</feature>
<dbReference type="Proteomes" id="UP000521943">
    <property type="component" value="Unassembled WGS sequence"/>
</dbReference>
<evidence type="ECO:0000313" key="4">
    <source>
        <dbReference type="Proteomes" id="UP000521943"/>
    </source>
</evidence>
<proteinExistence type="predicted"/>
<dbReference type="EMBL" id="JACGCI010000001">
    <property type="protein sequence ID" value="KAF6766041.1"/>
    <property type="molecule type" value="Genomic_DNA"/>
</dbReference>
<evidence type="ECO:0000259" key="2">
    <source>
        <dbReference type="Pfam" id="PF10276"/>
    </source>
</evidence>
<sequence>MLGRRVLYQITRSTRAATRSASSSAQKAAAPTSVATGQAESTPTTWQAPNFPRTWSTNQAPRPLAGSNPRFEQTIMELQPAPLSAMEMIANEPIRVVQGRKAVCDGGVGPLGHPKVYINLDQPGPKACGGIRFEQTPHHH</sequence>
<dbReference type="InterPro" id="IPR019401">
    <property type="entry name" value="Znf_CHCC"/>
</dbReference>
<feature type="compositionally biased region" description="Polar residues" evidence="1">
    <location>
        <begin position="34"/>
        <end position="60"/>
    </location>
</feature>
<comment type="caution">
    <text evidence="3">The sequence shown here is derived from an EMBL/GenBank/DDBJ whole genome shotgun (WGS) entry which is preliminary data.</text>
</comment>
<organism evidence="3 4">
    <name type="scientific">Ephemerocybe angulata</name>
    <dbReference type="NCBI Taxonomy" id="980116"/>
    <lineage>
        <taxon>Eukaryota</taxon>
        <taxon>Fungi</taxon>
        <taxon>Dikarya</taxon>
        <taxon>Basidiomycota</taxon>
        <taxon>Agaricomycotina</taxon>
        <taxon>Agaricomycetes</taxon>
        <taxon>Agaricomycetidae</taxon>
        <taxon>Agaricales</taxon>
        <taxon>Agaricineae</taxon>
        <taxon>Psathyrellaceae</taxon>
        <taxon>Ephemerocybe</taxon>
    </lineage>
</organism>